<organism evidence="3 4">
    <name type="scientific">Rasamsonia emersonii (strain ATCC 16479 / CBS 393.64 / IMI 116815)</name>
    <dbReference type="NCBI Taxonomy" id="1408163"/>
    <lineage>
        <taxon>Eukaryota</taxon>
        <taxon>Fungi</taxon>
        <taxon>Dikarya</taxon>
        <taxon>Ascomycota</taxon>
        <taxon>Pezizomycotina</taxon>
        <taxon>Eurotiomycetes</taxon>
        <taxon>Eurotiomycetidae</taxon>
        <taxon>Eurotiales</taxon>
        <taxon>Trichocomaceae</taxon>
        <taxon>Rasamsonia</taxon>
    </lineage>
</organism>
<feature type="signal peptide" evidence="2">
    <location>
        <begin position="1"/>
        <end position="21"/>
    </location>
</feature>
<keyword evidence="4" id="KW-1185">Reference proteome</keyword>
<sequence>MSPAVMLAVLTAVANVLLSLAFSEGCTIAWWVKMLQGGNIRDCHWYWAHGSSAFASATSGRSFNKIALACIATALVVIDGPLLQRASTVVSRVTTKPVTFSAWMSPDPFPRDFSGVYMTRSGNIDMLTPNFAEVVQLFTSRSAIPLNYSGCGATCRGTLVGPGFDISCTSDSVPYQLTARPGHEYWVGYAGFTFNGEMDSGSIGAQTVYKASPGAVGSLTRGNCNLQIATVRYPVEHPPFQTAGLGIWPSSIGGFQLAAQTLYGSNVSLYFDGIYAMEPEGPMAINYLNSSFDDIGTANMTWADPTPDILSGIRELAFRAAISKSNASFSQLVNGTETIVETIYVSHYRWLAPAVAVILFGGCCIITLFHGWWYLGRPVSLSPVEVAKAFGAPLLQGGDGNADVSGILRTFGGRPVRYGEVAVREDQNRSTMCMADPTSETFIDHSGLKLELAEPDRVTWPRRGFVYDG</sequence>
<dbReference type="OrthoDB" id="5357734at2759"/>
<evidence type="ECO:0000256" key="1">
    <source>
        <dbReference type="SAM" id="Phobius"/>
    </source>
</evidence>
<dbReference type="AlphaFoldDB" id="A0A0F4Z172"/>
<feature type="chain" id="PRO_5002482377" evidence="2">
    <location>
        <begin position="22"/>
        <end position="469"/>
    </location>
</feature>
<dbReference type="GeneID" id="25314041"/>
<reference evidence="3 4" key="1">
    <citation type="submission" date="2015-04" db="EMBL/GenBank/DDBJ databases">
        <authorList>
            <person name="Heijne W.H."/>
            <person name="Fedorova N.D."/>
            <person name="Nierman W.C."/>
            <person name="Vollebregt A.W."/>
            <person name="Zhao Z."/>
            <person name="Wu L."/>
            <person name="Kumar M."/>
            <person name="Stam H."/>
            <person name="van den Berg M.A."/>
            <person name="Pel H.J."/>
        </authorList>
    </citation>
    <scope>NUCLEOTIDE SEQUENCE [LARGE SCALE GENOMIC DNA]</scope>
    <source>
        <strain evidence="3 4">CBS 393.64</strain>
    </source>
</reference>
<comment type="caution">
    <text evidence="3">The sequence shown here is derived from an EMBL/GenBank/DDBJ whole genome shotgun (WGS) entry which is preliminary data.</text>
</comment>
<dbReference type="EMBL" id="LASV01000070">
    <property type="protein sequence ID" value="KKA24257.1"/>
    <property type="molecule type" value="Genomic_DNA"/>
</dbReference>
<evidence type="ECO:0000313" key="4">
    <source>
        <dbReference type="Proteomes" id="UP000053958"/>
    </source>
</evidence>
<evidence type="ECO:0000256" key="2">
    <source>
        <dbReference type="SAM" id="SignalP"/>
    </source>
</evidence>
<keyword evidence="1" id="KW-0472">Membrane</keyword>
<keyword evidence="1" id="KW-1133">Transmembrane helix</keyword>
<name>A0A0F4Z172_RASE3</name>
<dbReference type="STRING" id="1408163.A0A0F4Z172"/>
<dbReference type="Pfam" id="PF11374">
    <property type="entry name" value="DUF3176"/>
    <property type="match status" value="1"/>
</dbReference>
<feature type="transmembrane region" description="Helical" evidence="1">
    <location>
        <begin position="350"/>
        <end position="375"/>
    </location>
</feature>
<dbReference type="RefSeq" id="XP_013330869.1">
    <property type="nucleotide sequence ID" value="XM_013475415.1"/>
</dbReference>
<dbReference type="PANTHER" id="PTHR37576">
    <property type="entry name" value="DEFECT AT LOW TEMPERATURE PROTEIN 1"/>
    <property type="match status" value="1"/>
</dbReference>
<proteinExistence type="predicted"/>
<protein>
    <submittedName>
        <fullName evidence="3">Uncharacterized protein</fullName>
    </submittedName>
</protein>
<keyword evidence="1" id="KW-0812">Transmembrane</keyword>
<accession>A0A0F4Z172</accession>
<gene>
    <name evidence="3" type="ORF">T310_1690</name>
</gene>
<dbReference type="PANTHER" id="PTHR37576:SF2">
    <property type="entry name" value="DEFECT AT LOW TEMPERATURE PROTEIN 1"/>
    <property type="match status" value="1"/>
</dbReference>
<evidence type="ECO:0000313" key="3">
    <source>
        <dbReference type="EMBL" id="KKA24257.1"/>
    </source>
</evidence>
<dbReference type="Proteomes" id="UP000053958">
    <property type="component" value="Unassembled WGS sequence"/>
</dbReference>
<keyword evidence="2" id="KW-0732">Signal</keyword>
<dbReference type="InterPro" id="IPR021514">
    <property type="entry name" value="DUF3176"/>
</dbReference>